<dbReference type="SUPFAM" id="SSF48452">
    <property type="entry name" value="TPR-like"/>
    <property type="match status" value="1"/>
</dbReference>
<dbReference type="InterPro" id="IPR052384">
    <property type="entry name" value="TMTC_O-mannosyltransferase"/>
</dbReference>
<keyword evidence="2" id="KW-0812">Transmembrane</keyword>
<sequence>MTGLLAELRRRNVFRVAAAYLVVGWLTLQIVSLIEAPLGLPDWTDTLVIVLIGIGFPIALLLAWAFEMTPEGMKLTVAVPAEDSIASQTARKLDFAIVAGLVVLVGVIVWQQLASPQAATAPELAARAEAGEGASVAVLPFADMSPDSDQAYFADGISEEILNVLVRIPGLQVAGRTSSFAYRGQDQDLREIGSALNVSHVLEGSVRRSGTRLRITAQLIRSEDGFHLWSETYDRELTDIFDIQDEIAGAVADELATSLGLDNGAVSVARTSDMAAYETFLHARQLYRDRGQDNLELAAAMLTETLARDPEYGPGWTVLAGVYLVMPYYRQGDSAPAPELRMRWNALTVETARRAITINPADAQAHAFLGSALAENWNWVEGLDMLDRAVALAPNDPDVLDTAAQILGKVGYGAEALALSERAVALDPQGAIFLNTLGNLLAIQGRFDESDAQFRASIDIDPSLRFPYANLMWSHARAGDIAGTQSALTTLLDRGHPAPADEDLIEPFIAAQTLAEIQALAAESRGFVRTLYSLLASDMEYFFSQVPVGTASGRPTNWASYNPFWQTFSGEVFADPRWKDWVRRGGLVDLWRARGFPPQCRPVGADDFRCE</sequence>
<accession>A0ABV6ZZ73</accession>
<evidence type="ECO:0000256" key="1">
    <source>
        <dbReference type="PROSITE-ProRule" id="PRU00339"/>
    </source>
</evidence>
<comment type="caution">
    <text evidence="3">The sequence shown here is derived from an EMBL/GenBank/DDBJ whole genome shotgun (WGS) entry which is preliminary data.</text>
</comment>
<keyword evidence="2" id="KW-1133">Transmembrane helix</keyword>
<dbReference type="EMBL" id="JBHRSV010000020">
    <property type="protein sequence ID" value="MFC2926667.1"/>
    <property type="molecule type" value="Genomic_DNA"/>
</dbReference>
<feature type="transmembrane region" description="Helical" evidence="2">
    <location>
        <begin position="12"/>
        <end position="34"/>
    </location>
</feature>
<name>A0ABV6ZZ73_9PROT</name>
<feature type="repeat" description="TPR" evidence="1">
    <location>
        <begin position="431"/>
        <end position="464"/>
    </location>
</feature>
<keyword evidence="2" id="KW-0472">Membrane</keyword>
<dbReference type="Proteomes" id="UP001595379">
    <property type="component" value="Unassembled WGS sequence"/>
</dbReference>
<dbReference type="PROSITE" id="PS50005">
    <property type="entry name" value="TPR"/>
    <property type="match status" value="1"/>
</dbReference>
<gene>
    <name evidence="3" type="ORF">ACFOOR_11170</name>
</gene>
<feature type="transmembrane region" description="Helical" evidence="2">
    <location>
        <begin position="46"/>
        <end position="66"/>
    </location>
</feature>
<evidence type="ECO:0000313" key="3">
    <source>
        <dbReference type="EMBL" id="MFC2926667.1"/>
    </source>
</evidence>
<dbReference type="Gene3D" id="3.40.50.10070">
    <property type="entry name" value="TolB, N-terminal domain"/>
    <property type="match status" value="1"/>
</dbReference>
<organism evidence="3 4">
    <name type="scientific">Hyphobacterium vulgare</name>
    <dbReference type="NCBI Taxonomy" id="1736751"/>
    <lineage>
        <taxon>Bacteria</taxon>
        <taxon>Pseudomonadati</taxon>
        <taxon>Pseudomonadota</taxon>
        <taxon>Alphaproteobacteria</taxon>
        <taxon>Maricaulales</taxon>
        <taxon>Maricaulaceae</taxon>
        <taxon>Hyphobacterium</taxon>
    </lineage>
</organism>
<dbReference type="SMART" id="SM00028">
    <property type="entry name" value="TPR"/>
    <property type="match status" value="2"/>
</dbReference>
<dbReference type="InterPro" id="IPR011990">
    <property type="entry name" value="TPR-like_helical_dom_sf"/>
</dbReference>
<evidence type="ECO:0000313" key="4">
    <source>
        <dbReference type="Proteomes" id="UP001595379"/>
    </source>
</evidence>
<keyword evidence="4" id="KW-1185">Reference proteome</keyword>
<keyword evidence="1" id="KW-0802">TPR repeat</keyword>
<dbReference type="InterPro" id="IPR019734">
    <property type="entry name" value="TPR_rpt"/>
</dbReference>
<proteinExistence type="predicted"/>
<evidence type="ECO:0000256" key="2">
    <source>
        <dbReference type="SAM" id="Phobius"/>
    </source>
</evidence>
<reference evidence="4" key="1">
    <citation type="journal article" date="2019" name="Int. J. Syst. Evol. Microbiol.">
        <title>The Global Catalogue of Microorganisms (GCM) 10K type strain sequencing project: providing services to taxonomists for standard genome sequencing and annotation.</title>
        <authorList>
            <consortium name="The Broad Institute Genomics Platform"/>
            <consortium name="The Broad Institute Genome Sequencing Center for Infectious Disease"/>
            <person name="Wu L."/>
            <person name="Ma J."/>
        </authorList>
    </citation>
    <scope>NUCLEOTIDE SEQUENCE [LARGE SCALE GENOMIC DNA]</scope>
    <source>
        <strain evidence="4">KCTC 52487</strain>
    </source>
</reference>
<dbReference type="PANTHER" id="PTHR44216">
    <property type="entry name" value="PROTEIN O-MANNOSYL-TRANSFERASE TMTC2"/>
    <property type="match status" value="1"/>
</dbReference>
<dbReference type="Gene3D" id="1.25.40.10">
    <property type="entry name" value="Tetratricopeptide repeat domain"/>
    <property type="match status" value="2"/>
</dbReference>
<dbReference type="RefSeq" id="WP_343164697.1">
    <property type="nucleotide sequence ID" value="NZ_JBHRSV010000020.1"/>
</dbReference>
<dbReference type="PANTHER" id="PTHR44216:SF3">
    <property type="entry name" value="PROTEIN O-MANNOSYL-TRANSFERASE TMTC2"/>
    <property type="match status" value="1"/>
</dbReference>
<feature type="transmembrane region" description="Helical" evidence="2">
    <location>
        <begin position="93"/>
        <end position="113"/>
    </location>
</feature>
<protein>
    <submittedName>
        <fullName evidence="3">Tetratricopeptide repeat protein</fullName>
    </submittedName>
</protein>